<feature type="transmembrane region" description="Helical" evidence="7">
    <location>
        <begin position="236"/>
        <end position="255"/>
    </location>
</feature>
<evidence type="ECO:0000256" key="4">
    <source>
        <dbReference type="ARBA" id="ARBA00022692"/>
    </source>
</evidence>
<dbReference type="EMBL" id="FNQT01000001">
    <property type="protein sequence ID" value="SDZ77281.1"/>
    <property type="molecule type" value="Genomic_DNA"/>
</dbReference>
<keyword evidence="9" id="KW-1185">Reference proteome</keyword>
<gene>
    <name evidence="8" type="ORF">SAMN04488065_0197</name>
</gene>
<dbReference type="Proteomes" id="UP000236755">
    <property type="component" value="Unassembled WGS sequence"/>
</dbReference>
<dbReference type="AlphaFoldDB" id="A0A1H3VRH6"/>
<proteinExistence type="predicted"/>
<reference evidence="8 9" key="1">
    <citation type="submission" date="2016-10" db="EMBL/GenBank/DDBJ databases">
        <authorList>
            <person name="de Groot N.N."/>
        </authorList>
    </citation>
    <scope>NUCLEOTIDE SEQUENCE [LARGE SCALE GENOMIC DNA]</scope>
    <source>
        <strain evidence="8 9">CGMCC 1.8712</strain>
    </source>
</reference>
<dbReference type="PANTHER" id="PTHR30047:SF7">
    <property type="entry name" value="HIGH-AFFINITY CHOLINE TRANSPORT PROTEIN"/>
    <property type="match status" value="1"/>
</dbReference>
<name>A0A1H3VRH6_9EURY</name>
<feature type="transmembrane region" description="Helical" evidence="7">
    <location>
        <begin position="447"/>
        <end position="466"/>
    </location>
</feature>
<evidence type="ECO:0000313" key="9">
    <source>
        <dbReference type="Proteomes" id="UP000236755"/>
    </source>
</evidence>
<comment type="subcellular location">
    <subcellularLocation>
        <location evidence="1">Cell membrane</location>
        <topology evidence="1">Multi-pass membrane protein</topology>
    </subcellularLocation>
</comment>
<dbReference type="GO" id="GO:0022857">
    <property type="term" value="F:transmembrane transporter activity"/>
    <property type="evidence" value="ECO:0007669"/>
    <property type="project" value="InterPro"/>
</dbReference>
<evidence type="ECO:0000256" key="3">
    <source>
        <dbReference type="ARBA" id="ARBA00022475"/>
    </source>
</evidence>
<evidence type="ECO:0000256" key="1">
    <source>
        <dbReference type="ARBA" id="ARBA00004651"/>
    </source>
</evidence>
<feature type="transmembrane region" description="Helical" evidence="7">
    <location>
        <begin position="352"/>
        <end position="376"/>
    </location>
</feature>
<evidence type="ECO:0000256" key="2">
    <source>
        <dbReference type="ARBA" id="ARBA00022448"/>
    </source>
</evidence>
<feature type="transmembrane region" description="Helical" evidence="7">
    <location>
        <begin position="17"/>
        <end position="35"/>
    </location>
</feature>
<feature type="transmembrane region" description="Helical" evidence="7">
    <location>
        <begin position="150"/>
        <end position="171"/>
    </location>
</feature>
<feature type="transmembrane region" description="Helical" evidence="7">
    <location>
        <begin position="409"/>
        <end position="435"/>
    </location>
</feature>
<feature type="transmembrane region" description="Helical" evidence="7">
    <location>
        <begin position="267"/>
        <end position="287"/>
    </location>
</feature>
<dbReference type="Pfam" id="PF02028">
    <property type="entry name" value="BCCT"/>
    <property type="match status" value="1"/>
</dbReference>
<keyword evidence="4 7" id="KW-0812">Transmembrane</keyword>
<sequence>MKWSTPVGLDDASRGELALFVLVAAFSVALAIAGIRYPEQVGGVFSSSFDFVLVYFGWWFILLSFLLTVGLTVFCLSRYGHVRIGGPDADPEFGRLSWLAMVFTVGYSISVLFWGVAEPLWIVSNPPSPAPIRGPPIESLALAFVFLHDILPGLIAWYLPFGLAFGLVVWRTESWKVSSVLRPLLDPDRFRAVYWLVDFVSLVAIVGGLATSLGFIGRQLGSIVSVVYGVDSRLVTLGLFALVAALFVVDVWLGLRRGIRNAARIAVLANVLLTVVLFVLGPSLFIIELGLDAMGVWLGNLPQLMLYTAPMSDGHWPQNWTSFWWAWWAAWGVFVGSFVARVSKGRTVREVFLGLCVAPTSLLLFQHSVLGGIALAPPYRETILQALQQRGNAAALSAALEALPYSDAVAALAVLALVGYILTSLDSAVYMLSAINLGNREPNVRNRAAWGLLMVAIGVMTTYVGGGTSVLESFSTTLALPFTGLYLVVGYVLFQHDPDG</sequence>
<keyword evidence="2" id="KW-0813">Transport</keyword>
<dbReference type="STRING" id="555874.SAMN04488065_0197"/>
<evidence type="ECO:0000256" key="6">
    <source>
        <dbReference type="ARBA" id="ARBA00023136"/>
    </source>
</evidence>
<evidence type="ECO:0000256" key="5">
    <source>
        <dbReference type="ARBA" id="ARBA00022989"/>
    </source>
</evidence>
<feature type="transmembrane region" description="Helical" evidence="7">
    <location>
        <begin position="192"/>
        <end position="216"/>
    </location>
</feature>
<dbReference type="RefSeq" id="WP_176791153.1">
    <property type="nucleotide sequence ID" value="NZ_FNQT01000001.1"/>
</dbReference>
<dbReference type="GO" id="GO:0005886">
    <property type="term" value="C:plasma membrane"/>
    <property type="evidence" value="ECO:0007669"/>
    <property type="project" value="UniProtKB-SubCell"/>
</dbReference>
<dbReference type="OrthoDB" id="141573at2157"/>
<organism evidence="8 9">
    <name type="scientific">Haloplanus vescus</name>
    <dbReference type="NCBI Taxonomy" id="555874"/>
    <lineage>
        <taxon>Archaea</taxon>
        <taxon>Methanobacteriati</taxon>
        <taxon>Methanobacteriota</taxon>
        <taxon>Stenosarchaea group</taxon>
        <taxon>Halobacteria</taxon>
        <taxon>Halobacteriales</taxon>
        <taxon>Haloferacaceae</taxon>
        <taxon>Haloplanus</taxon>
    </lineage>
</organism>
<dbReference type="PANTHER" id="PTHR30047">
    <property type="entry name" value="HIGH-AFFINITY CHOLINE TRANSPORT PROTEIN-RELATED"/>
    <property type="match status" value="1"/>
</dbReference>
<protein>
    <submittedName>
        <fullName evidence="8">Choline-glycine betaine transporter</fullName>
    </submittedName>
</protein>
<keyword evidence="6 7" id="KW-0472">Membrane</keyword>
<feature type="transmembrane region" description="Helical" evidence="7">
    <location>
        <begin position="96"/>
        <end position="117"/>
    </location>
</feature>
<accession>A0A1H3VRH6</accession>
<feature type="transmembrane region" description="Helical" evidence="7">
    <location>
        <begin position="55"/>
        <end position="76"/>
    </location>
</feature>
<dbReference type="InterPro" id="IPR000060">
    <property type="entry name" value="BCCT_transptr"/>
</dbReference>
<keyword evidence="5 7" id="KW-1133">Transmembrane helix</keyword>
<feature type="transmembrane region" description="Helical" evidence="7">
    <location>
        <begin position="322"/>
        <end position="340"/>
    </location>
</feature>
<evidence type="ECO:0000313" key="8">
    <source>
        <dbReference type="EMBL" id="SDZ77281.1"/>
    </source>
</evidence>
<evidence type="ECO:0000256" key="7">
    <source>
        <dbReference type="SAM" id="Phobius"/>
    </source>
</evidence>
<feature type="transmembrane region" description="Helical" evidence="7">
    <location>
        <begin position="478"/>
        <end position="494"/>
    </location>
</feature>
<keyword evidence="3" id="KW-1003">Cell membrane</keyword>